<dbReference type="InterPro" id="IPR052514">
    <property type="entry name" value="SAM-dependent_MTase"/>
</dbReference>
<dbReference type="EMBL" id="BJMH01000043">
    <property type="protein sequence ID" value="GEB35495.1"/>
    <property type="molecule type" value="Genomic_DNA"/>
</dbReference>
<dbReference type="Gene3D" id="3.40.50.150">
    <property type="entry name" value="Vaccinia Virus protein VP39"/>
    <property type="match status" value="1"/>
</dbReference>
<dbReference type="AlphaFoldDB" id="A0A4Y3PRC5"/>
<proteinExistence type="predicted"/>
<accession>A0A4Y3PRC5</accession>
<name>A0A4Y3PRC5_BREPA</name>
<dbReference type="PANTHER" id="PTHR34203:SF15">
    <property type="entry name" value="SLL1173 PROTEIN"/>
    <property type="match status" value="1"/>
</dbReference>
<reference evidence="2 3" key="1">
    <citation type="submission" date="2019-06" db="EMBL/GenBank/DDBJ databases">
        <title>Whole genome shotgun sequence of Brevibacillus parabrevis NBRC 12334.</title>
        <authorList>
            <person name="Hosoyama A."/>
            <person name="Uohara A."/>
            <person name="Ohji S."/>
            <person name="Ichikawa N."/>
        </authorList>
    </citation>
    <scope>NUCLEOTIDE SEQUENCE [LARGE SCALE GENOMIC DNA]</scope>
    <source>
        <strain evidence="2 3">NBRC 12334</strain>
    </source>
</reference>
<gene>
    <name evidence="2" type="ORF">BPA01_50750</name>
</gene>
<evidence type="ECO:0000313" key="3">
    <source>
        <dbReference type="Proteomes" id="UP000316882"/>
    </source>
</evidence>
<dbReference type="Proteomes" id="UP000316882">
    <property type="component" value="Unassembled WGS sequence"/>
</dbReference>
<dbReference type="InterPro" id="IPR006342">
    <property type="entry name" value="FkbM_mtfrase"/>
</dbReference>
<evidence type="ECO:0000259" key="1">
    <source>
        <dbReference type="Pfam" id="PF05050"/>
    </source>
</evidence>
<evidence type="ECO:0000313" key="2">
    <source>
        <dbReference type="EMBL" id="GEB35495.1"/>
    </source>
</evidence>
<keyword evidence="3" id="KW-1185">Reference proteome</keyword>
<dbReference type="NCBIfam" id="TIGR01444">
    <property type="entry name" value="fkbM_fam"/>
    <property type="match status" value="1"/>
</dbReference>
<dbReference type="InterPro" id="IPR029063">
    <property type="entry name" value="SAM-dependent_MTases_sf"/>
</dbReference>
<comment type="caution">
    <text evidence="2">The sequence shown here is derived from an EMBL/GenBank/DDBJ whole genome shotgun (WGS) entry which is preliminary data.</text>
</comment>
<feature type="domain" description="Methyltransferase FkbM" evidence="1">
    <location>
        <begin position="276"/>
        <end position="416"/>
    </location>
</feature>
<dbReference type="Pfam" id="PF05050">
    <property type="entry name" value="Methyltransf_21"/>
    <property type="match status" value="1"/>
</dbReference>
<dbReference type="SUPFAM" id="SSF53335">
    <property type="entry name" value="S-adenosyl-L-methionine-dependent methyltransferases"/>
    <property type="match status" value="2"/>
</dbReference>
<organism evidence="2 3">
    <name type="scientific">Brevibacillus parabrevis</name>
    <dbReference type="NCBI Taxonomy" id="54914"/>
    <lineage>
        <taxon>Bacteria</taxon>
        <taxon>Bacillati</taxon>
        <taxon>Bacillota</taxon>
        <taxon>Bacilli</taxon>
        <taxon>Bacillales</taxon>
        <taxon>Paenibacillaceae</taxon>
        <taxon>Brevibacillus</taxon>
    </lineage>
</organism>
<dbReference type="PANTHER" id="PTHR34203">
    <property type="entry name" value="METHYLTRANSFERASE, FKBM FAMILY PROTEIN"/>
    <property type="match status" value="1"/>
</dbReference>
<protein>
    <recommendedName>
        <fullName evidence="1">Methyltransferase FkbM domain-containing protein</fullName>
    </recommendedName>
</protein>
<sequence>MLMSRMDEIRRVWQQELRIPFPLTAQEAWDFWLLESPPYEVKTTAVAQYGKKHQINTLIETGTYRGYMVDAQKAVFQRIYSIELDLALYTAAKTHFAADAHVSILHGDSGTVLPQLLASIDEPCLFWLDGHYIPLSTESAKGNLDTPILAELAAILSHPVPNHVILIDDARCFIGSNPLLKDYPTIAELKQYVATLRPDLHFEVKDDIIRIHPPIAHDPKKTVTFRLPFDEKSFLVHGSSSDQSVLYYIEMANGLYEEYVLNVLKRVVKPDSICLDIGANLGTISLALSHLAPQGKVYAFEPSSVNLAFLHQTLQDNGIGNVEPVPLGVFDRNGIIEFCEVDRGGGWSFIASEATSAATNTISCTRLDDWVAAHNLSRIDLIKLDVEGSEIQVLQGGQETFKAFDPDLVIEFNPDNLRGYFGKDPNELFLRLFALYKKIYLIKREGGLLPIHSYPQLLEAIRPFHGDLFCTNKTALL</sequence>
<dbReference type="STRING" id="54914.AV540_06225"/>
<dbReference type="RefSeq" id="WP_229049878.1">
    <property type="nucleotide sequence ID" value="NZ_BJMH01000043.1"/>
</dbReference>